<evidence type="ECO:0000256" key="1">
    <source>
        <dbReference type="ARBA" id="ARBA00005896"/>
    </source>
</evidence>
<keyword evidence="4" id="KW-0560">Oxidoreductase</keyword>
<dbReference type="PANTHER" id="PTHR30468">
    <property type="entry name" value="ALPHA-KETOGLUTARATE-DEPENDENT SULFONATE DIOXYGENASE"/>
    <property type="match status" value="1"/>
</dbReference>
<dbReference type="GO" id="GO:0046872">
    <property type="term" value="F:metal ion binding"/>
    <property type="evidence" value="ECO:0007669"/>
    <property type="project" value="UniProtKB-KW"/>
</dbReference>
<feature type="domain" description="TauD/TfdA-like" evidence="6">
    <location>
        <begin position="57"/>
        <end position="314"/>
    </location>
</feature>
<comment type="similarity">
    <text evidence="1">Belongs to the TfdA dioxygenase family.</text>
</comment>
<dbReference type="Gene3D" id="3.60.130.10">
    <property type="entry name" value="Clavaminate synthase-like"/>
    <property type="match status" value="1"/>
</dbReference>
<accession>A0AAD5T1H0</accession>
<dbReference type="PANTHER" id="PTHR30468:SF1">
    <property type="entry name" value="ALPHA-KETOGLUTARATE-DEPENDENT SULFONATE DIOXYGENASE"/>
    <property type="match status" value="1"/>
</dbReference>
<dbReference type="InterPro" id="IPR042098">
    <property type="entry name" value="TauD-like_sf"/>
</dbReference>
<keyword evidence="8" id="KW-1185">Reference proteome</keyword>
<keyword evidence="5" id="KW-0408">Iron</keyword>
<evidence type="ECO:0000256" key="3">
    <source>
        <dbReference type="ARBA" id="ARBA00022964"/>
    </source>
</evidence>
<gene>
    <name evidence="7" type="ORF">HK100_011690</name>
</gene>
<dbReference type="Proteomes" id="UP001211907">
    <property type="component" value="Unassembled WGS sequence"/>
</dbReference>
<comment type="caution">
    <text evidence="7">The sequence shown here is derived from an EMBL/GenBank/DDBJ whole genome shotgun (WGS) entry which is preliminary data.</text>
</comment>
<organism evidence="7 8">
    <name type="scientific">Physocladia obscura</name>
    <dbReference type="NCBI Taxonomy" id="109957"/>
    <lineage>
        <taxon>Eukaryota</taxon>
        <taxon>Fungi</taxon>
        <taxon>Fungi incertae sedis</taxon>
        <taxon>Chytridiomycota</taxon>
        <taxon>Chytridiomycota incertae sedis</taxon>
        <taxon>Chytridiomycetes</taxon>
        <taxon>Chytridiales</taxon>
        <taxon>Chytriomycetaceae</taxon>
        <taxon>Physocladia</taxon>
    </lineage>
</organism>
<dbReference type="Pfam" id="PF02668">
    <property type="entry name" value="TauD"/>
    <property type="match status" value="1"/>
</dbReference>
<keyword evidence="2" id="KW-0479">Metal-binding</keyword>
<keyword evidence="3" id="KW-0223">Dioxygenase</keyword>
<dbReference type="AlphaFoldDB" id="A0AAD5T1H0"/>
<dbReference type="GO" id="GO:0005737">
    <property type="term" value="C:cytoplasm"/>
    <property type="evidence" value="ECO:0007669"/>
    <property type="project" value="TreeGrafter"/>
</dbReference>
<evidence type="ECO:0000259" key="6">
    <source>
        <dbReference type="Pfam" id="PF02668"/>
    </source>
</evidence>
<name>A0AAD5T1H0_9FUNG</name>
<dbReference type="SUPFAM" id="SSF51197">
    <property type="entry name" value="Clavaminate synthase-like"/>
    <property type="match status" value="1"/>
</dbReference>
<dbReference type="EMBL" id="JADGJH010000754">
    <property type="protein sequence ID" value="KAJ3123204.1"/>
    <property type="molecule type" value="Genomic_DNA"/>
</dbReference>
<sequence length="346" mass="39106">MASQILPSFRSQFYGKEGYPVHPNQQYPPLEDYEYIDVALKADKAKDSLYSIAGATFTDLEPVIGTEITGVQLNQLNEQQRRDLALLVAERGVVFLKAQDANADELLDVGRFFGRLHIHQTSPQPADYPELHVVNNDPESTLKAREALTNPRTPRYGWHSDVSYERQPPSYTLFKVDVIPKVGGSTILANQVAVYESLSKPCQKIVEGLTAIHSGLEQAEASRKRGGPVRREPVQNEHPVVRTHPVTGKKALYVNPGFTRYLVGLKPSESDAILQHLYAHIKEGVEFQVRYKWKANTVAIWDNRSTVHTANYDYIVYGEGPQYRNAFRITPQGERPYFDSSRHSEE</sequence>
<protein>
    <recommendedName>
        <fullName evidence="6">TauD/TfdA-like domain-containing protein</fullName>
    </recommendedName>
</protein>
<evidence type="ECO:0000256" key="4">
    <source>
        <dbReference type="ARBA" id="ARBA00023002"/>
    </source>
</evidence>
<evidence type="ECO:0000256" key="2">
    <source>
        <dbReference type="ARBA" id="ARBA00022723"/>
    </source>
</evidence>
<evidence type="ECO:0000256" key="5">
    <source>
        <dbReference type="ARBA" id="ARBA00023004"/>
    </source>
</evidence>
<reference evidence="7" key="1">
    <citation type="submission" date="2020-05" db="EMBL/GenBank/DDBJ databases">
        <title>Phylogenomic resolution of chytrid fungi.</title>
        <authorList>
            <person name="Stajich J.E."/>
            <person name="Amses K."/>
            <person name="Simmons R."/>
            <person name="Seto K."/>
            <person name="Myers J."/>
            <person name="Bonds A."/>
            <person name="Quandt C.A."/>
            <person name="Barry K."/>
            <person name="Liu P."/>
            <person name="Grigoriev I."/>
            <person name="Longcore J.E."/>
            <person name="James T.Y."/>
        </authorList>
    </citation>
    <scope>NUCLEOTIDE SEQUENCE</scope>
    <source>
        <strain evidence="7">JEL0513</strain>
    </source>
</reference>
<dbReference type="InterPro" id="IPR051323">
    <property type="entry name" value="AtsK-like"/>
</dbReference>
<dbReference type="InterPro" id="IPR003819">
    <property type="entry name" value="TauD/TfdA-like"/>
</dbReference>
<evidence type="ECO:0000313" key="7">
    <source>
        <dbReference type="EMBL" id="KAJ3123204.1"/>
    </source>
</evidence>
<dbReference type="FunFam" id="3.60.130.10:FF:000003">
    <property type="entry name" value="Alpha-ketoglutarate-dependent taurine dioxygenase"/>
    <property type="match status" value="1"/>
</dbReference>
<evidence type="ECO:0000313" key="8">
    <source>
        <dbReference type="Proteomes" id="UP001211907"/>
    </source>
</evidence>
<proteinExistence type="inferred from homology"/>
<dbReference type="GO" id="GO:0016706">
    <property type="term" value="F:2-oxoglutarate-dependent dioxygenase activity"/>
    <property type="evidence" value="ECO:0007669"/>
    <property type="project" value="TreeGrafter"/>
</dbReference>